<gene>
    <name evidence="6" type="ORF">D8I35_08400</name>
</gene>
<dbReference type="Gene3D" id="1.10.10.10">
    <property type="entry name" value="Winged helix-like DNA-binding domain superfamily/Winged helix DNA-binding domain"/>
    <property type="match status" value="1"/>
</dbReference>
<feature type="domain" description="HTH lysR-type" evidence="5">
    <location>
        <begin position="16"/>
        <end position="73"/>
    </location>
</feature>
<dbReference type="InterPro" id="IPR036388">
    <property type="entry name" value="WH-like_DNA-bd_sf"/>
</dbReference>
<keyword evidence="2" id="KW-0805">Transcription regulation</keyword>
<dbReference type="PANTHER" id="PTHR30579">
    <property type="entry name" value="TRANSCRIPTIONAL REGULATOR"/>
    <property type="match status" value="1"/>
</dbReference>
<evidence type="ECO:0000256" key="1">
    <source>
        <dbReference type="ARBA" id="ARBA00009437"/>
    </source>
</evidence>
<dbReference type="FunFam" id="1.10.10.10:FF:000001">
    <property type="entry name" value="LysR family transcriptional regulator"/>
    <property type="match status" value="1"/>
</dbReference>
<dbReference type="EMBL" id="RDQO01000002">
    <property type="protein sequence ID" value="RMX06532.1"/>
    <property type="molecule type" value="Genomic_DNA"/>
</dbReference>
<evidence type="ECO:0000313" key="7">
    <source>
        <dbReference type="Proteomes" id="UP000278006"/>
    </source>
</evidence>
<dbReference type="AlphaFoldDB" id="A0A3M6QVK8"/>
<dbReference type="PANTHER" id="PTHR30579:SF7">
    <property type="entry name" value="HTH-TYPE TRANSCRIPTIONAL REGULATOR LRHA-RELATED"/>
    <property type="match status" value="1"/>
</dbReference>
<sequence length="296" mass="32300">MDDADCHLARRALPLLETEVLRTFVTIAESGSFTRAAQQLFRTPSALSMQIKRMEEMLGQALFIREARHVSLTGEGELLLGYARQLLKINAEAVGRFRAPALEGRVRFGATDDVVERVLSSVLAHFSRTFPAVEMDVSVATSATLLPRFDAGELDLVLITRGRLDLNGRGEIVHSEPLVWAGRDGGVAGQRSPLPLALAQPGCPWRAMALDALDRTGWRYRIVYSCDHCAGQRAAMLADLAVAPFPESLVRPPLKRLDDAGLPELGAYQLVLMKRPNGGAMEDALAAQVMAAFRGR</sequence>
<evidence type="ECO:0000256" key="2">
    <source>
        <dbReference type="ARBA" id="ARBA00023015"/>
    </source>
</evidence>
<keyword evidence="4" id="KW-0804">Transcription</keyword>
<reference evidence="6 7" key="1">
    <citation type="submission" date="2018-10" db="EMBL/GenBank/DDBJ databases">
        <title>Draft genome of Cortibacter populi DSM10536.</title>
        <authorList>
            <person name="Bernier A.-M."/>
            <person name="Bernard K."/>
        </authorList>
    </citation>
    <scope>NUCLEOTIDE SEQUENCE [LARGE SCALE GENOMIC DNA]</scope>
    <source>
        <strain evidence="6 7">DSM 105136</strain>
    </source>
</reference>
<dbReference type="InterPro" id="IPR036390">
    <property type="entry name" value="WH_DNA-bd_sf"/>
</dbReference>
<evidence type="ECO:0000313" key="6">
    <source>
        <dbReference type="EMBL" id="RMX06532.1"/>
    </source>
</evidence>
<dbReference type="InterPro" id="IPR050176">
    <property type="entry name" value="LTTR"/>
</dbReference>
<keyword evidence="7" id="KW-1185">Reference proteome</keyword>
<dbReference type="InterPro" id="IPR000847">
    <property type="entry name" value="LysR_HTH_N"/>
</dbReference>
<dbReference type="Proteomes" id="UP000278006">
    <property type="component" value="Unassembled WGS sequence"/>
</dbReference>
<keyword evidence="3" id="KW-0238">DNA-binding</keyword>
<accession>A0A3M6QVK8</accession>
<dbReference type="GO" id="GO:0003677">
    <property type="term" value="F:DNA binding"/>
    <property type="evidence" value="ECO:0007669"/>
    <property type="project" value="UniProtKB-KW"/>
</dbReference>
<protein>
    <submittedName>
        <fullName evidence="6">LysR family transcriptional regulator</fullName>
    </submittedName>
</protein>
<comment type="caution">
    <text evidence="6">The sequence shown here is derived from an EMBL/GenBank/DDBJ whole genome shotgun (WGS) entry which is preliminary data.</text>
</comment>
<dbReference type="PROSITE" id="PS50931">
    <property type="entry name" value="HTH_LYSR"/>
    <property type="match status" value="1"/>
</dbReference>
<comment type="similarity">
    <text evidence="1">Belongs to the LysR transcriptional regulatory family.</text>
</comment>
<dbReference type="Gene3D" id="3.40.190.10">
    <property type="entry name" value="Periplasmic binding protein-like II"/>
    <property type="match status" value="2"/>
</dbReference>
<proteinExistence type="inferred from homology"/>
<dbReference type="Pfam" id="PF03466">
    <property type="entry name" value="LysR_substrate"/>
    <property type="match status" value="1"/>
</dbReference>
<organism evidence="6 7">
    <name type="scientific">Corticibacter populi</name>
    <dbReference type="NCBI Taxonomy" id="1550736"/>
    <lineage>
        <taxon>Bacteria</taxon>
        <taxon>Pseudomonadati</taxon>
        <taxon>Pseudomonadota</taxon>
        <taxon>Betaproteobacteria</taxon>
        <taxon>Burkholderiales</taxon>
        <taxon>Comamonadaceae</taxon>
        <taxon>Corticibacter</taxon>
    </lineage>
</organism>
<dbReference type="Pfam" id="PF00126">
    <property type="entry name" value="HTH_1"/>
    <property type="match status" value="1"/>
</dbReference>
<dbReference type="PRINTS" id="PR00039">
    <property type="entry name" value="HTHLYSR"/>
</dbReference>
<evidence type="ECO:0000256" key="4">
    <source>
        <dbReference type="ARBA" id="ARBA00023163"/>
    </source>
</evidence>
<name>A0A3M6QVK8_9BURK</name>
<dbReference type="GO" id="GO:0003700">
    <property type="term" value="F:DNA-binding transcription factor activity"/>
    <property type="evidence" value="ECO:0007669"/>
    <property type="project" value="InterPro"/>
</dbReference>
<dbReference type="OrthoDB" id="9789529at2"/>
<dbReference type="SUPFAM" id="SSF53850">
    <property type="entry name" value="Periplasmic binding protein-like II"/>
    <property type="match status" value="1"/>
</dbReference>
<evidence type="ECO:0000259" key="5">
    <source>
        <dbReference type="PROSITE" id="PS50931"/>
    </source>
</evidence>
<evidence type="ECO:0000256" key="3">
    <source>
        <dbReference type="ARBA" id="ARBA00023125"/>
    </source>
</evidence>
<dbReference type="InterPro" id="IPR005119">
    <property type="entry name" value="LysR_subst-bd"/>
</dbReference>
<dbReference type="SUPFAM" id="SSF46785">
    <property type="entry name" value="Winged helix' DNA-binding domain"/>
    <property type="match status" value="1"/>
</dbReference>
<dbReference type="RefSeq" id="WP_122227996.1">
    <property type="nucleotide sequence ID" value="NZ_RDQO01000002.1"/>
</dbReference>